<dbReference type="Pfam" id="PF07690">
    <property type="entry name" value="MFS_1"/>
    <property type="match status" value="1"/>
</dbReference>
<sequence>MMKFGIKAVHICLCLQMAAAFIQNPVSMTPPPIKVVSTAKIIGCQKNQLGLPAATAYIQDGEENNGEFQQRKRSVSAILSSSFLNLLGFTMAGPITPALGKHFDLGVGASFGSLTSAYPAGMLFGLFLWPRLSDKIGRKPIITLSLLGSGIGLLLQSMVIRSNAPLAYFLAARALTGALAGSGPVSKAYLADVGYKDGELPRYLALRDAACTMAFIVGPVLGGLVYDVRGMVIKWLQGTGAALPSTSNSLAFTIAVSAAASLMASGLVGFFVNDAKKLKSKEMKEATKDTSKVDESSEELISCPLGTSMWTGVASVCLVSFLFNIGDSTFHAFFSALLRDGAGLKTRGIGMLYTLLACISFSVSTLGSGFILKTLGPVAACAIGLGLIGSGLLSFGAAAWTGVSSIGPSLGILTAAAAIYYAGVPLYGPSVPTMLLRCVPSSERGAIMGLDSAINTVGRIISPLFMGEIYRRFGAGAAFGLAGSLVFVGMGTTLYRRFLVLKDA</sequence>
<evidence type="ECO:0000313" key="10">
    <source>
        <dbReference type="Proteomes" id="UP001295423"/>
    </source>
</evidence>
<gene>
    <name evidence="9" type="ORF">CYCCA115_LOCUS19269</name>
</gene>
<feature type="transmembrane region" description="Helical" evidence="6">
    <location>
        <begin position="250"/>
        <end position="272"/>
    </location>
</feature>
<dbReference type="InterPro" id="IPR011701">
    <property type="entry name" value="MFS"/>
</dbReference>
<dbReference type="EMBL" id="CAKOGP040002091">
    <property type="protein sequence ID" value="CAJ1961583.1"/>
    <property type="molecule type" value="Genomic_DNA"/>
</dbReference>
<dbReference type="PROSITE" id="PS50850">
    <property type="entry name" value="MFS"/>
    <property type="match status" value="1"/>
</dbReference>
<organism evidence="9 10">
    <name type="scientific">Cylindrotheca closterium</name>
    <dbReference type="NCBI Taxonomy" id="2856"/>
    <lineage>
        <taxon>Eukaryota</taxon>
        <taxon>Sar</taxon>
        <taxon>Stramenopiles</taxon>
        <taxon>Ochrophyta</taxon>
        <taxon>Bacillariophyta</taxon>
        <taxon>Bacillariophyceae</taxon>
        <taxon>Bacillariophycidae</taxon>
        <taxon>Bacillariales</taxon>
        <taxon>Bacillariaceae</taxon>
        <taxon>Cylindrotheca</taxon>
    </lineage>
</organism>
<evidence type="ECO:0000313" key="9">
    <source>
        <dbReference type="EMBL" id="CAJ1961583.1"/>
    </source>
</evidence>
<accession>A0AAD2G3K6</accession>
<dbReference type="PANTHER" id="PTHR23504:SF15">
    <property type="entry name" value="MAJOR FACILITATOR SUPERFAMILY (MFS) PROFILE DOMAIN-CONTAINING PROTEIN"/>
    <property type="match status" value="1"/>
</dbReference>
<evidence type="ECO:0000259" key="8">
    <source>
        <dbReference type="PROSITE" id="PS50850"/>
    </source>
</evidence>
<keyword evidence="3 6" id="KW-0812">Transmembrane</keyword>
<evidence type="ECO:0000256" key="5">
    <source>
        <dbReference type="ARBA" id="ARBA00023136"/>
    </source>
</evidence>
<dbReference type="InterPro" id="IPR036259">
    <property type="entry name" value="MFS_trans_sf"/>
</dbReference>
<evidence type="ECO:0000256" key="6">
    <source>
        <dbReference type="SAM" id="Phobius"/>
    </source>
</evidence>
<protein>
    <recommendedName>
        <fullName evidence="8">Major facilitator superfamily (MFS) profile domain-containing protein</fullName>
    </recommendedName>
</protein>
<evidence type="ECO:0000256" key="2">
    <source>
        <dbReference type="ARBA" id="ARBA00022448"/>
    </source>
</evidence>
<dbReference type="AlphaFoldDB" id="A0AAD2G3K6"/>
<feature type="transmembrane region" description="Helical" evidence="6">
    <location>
        <begin position="349"/>
        <end position="371"/>
    </location>
</feature>
<comment type="subcellular location">
    <subcellularLocation>
        <location evidence="1">Membrane</location>
        <topology evidence="1">Multi-pass membrane protein</topology>
    </subcellularLocation>
</comment>
<dbReference type="SUPFAM" id="SSF103473">
    <property type="entry name" value="MFS general substrate transporter"/>
    <property type="match status" value="1"/>
</dbReference>
<dbReference type="Gene3D" id="1.20.1250.20">
    <property type="entry name" value="MFS general substrate transporter like domains"/>
    <property type="match status" value="1"/>
</dbReference>
<feature type="transmembrane region" description="Helical" evidence="6">
    <location>
        <begin position="166"/>
        <end position="185"/>
    </location>
</feature>
<keyword evidence="5 6" id="KW-0472">Membrane</keyword>
<dbReference type="GO" id="GO:0022857">
    <property type="term" value="F:transmembrane transporter activity"/>
    <property type="evidence" value="ECO:0007669"/>
    <property type="project" value="InterPro"/>
</dbReference>
<keyword evidence="7" id="KW-0732">Signal</keyword>
<feature type="transmembrane region" description="Helical" evidence="6">
    <location>
        <begin position="141"/>
        <end position="160"/>
    </location>
</feature>
<evidence type="ECO:0000256" key="7">
    <source>
        <dbReference type="SAM" id="SignalP"/>
    </source>
</evidence>
<evidence type="ECO:0000256" key="4">
    <source>
        <dbReference type="ARBA" id="ARBA00022989"/>
    </source>
</evidence>
<feature type="transmembrane region" description="Helical" evidence="6">
    <location>
        <begin position="410"/>
        <end position="427"/>
    </location>
</feature>
<feature type="transmembrane region" description="Helical" evidence="6">
    <location>
        <begin position="377"/>
        <end position="398"/>
    </location>
</feature>
<keyword evidence="10" id="KW-1185">Reference proteome</keyword>
<dbReference type="GO" id="GO:0016020">
    <property type="term" value="C:membrane"/>
    <property type="evidence" value="ECO:0007669"/>
    <property type="project" value="UniProtKB-SubCell"/>
</dbReference>
<feature type="domain" description="Major facilitator superfamily (MFS) profile" evidence="8">
    <location>
        <begin position="74"/>
        <end position="501"/>
    </location>
</feature>
<feature type="transmembrane region" description="Helical" evidence="6">
    <location>
        <begin position="205"/>
        <end position="226"/>
    </location>
</feature>
<feature type="signal peptide" evidence="7">
    <location>
        <begin position="1"/>
        <end position="20"/>
    </location>
</feature>
<comment type="caution">
    <text evidence="9">The sequence shown here is derived from an EMBL/GenBank/DDBJ whole genome shotgun (WGS) entry which is preliminary data.</text>
</comment>
<evidence type="ECO:0000256" key="1">
    <source>
        <dbReference type="ARBA" id="ARBA00004141"/>
    </source>
</evidence>
<evidence type="ECO:0000256" key="3">
    <source>
        <dbReference type="ARBA" id="ARBA00022692"/>
    </source>
</evidence>
<keyword evidence="4 6" id="KW-1133">Transmembrane helix</keyword>
<name>A0AAD2G3K6_9STRA</name>
<feature type="transmembrane region" description="Helical" evidence="6">
    <location>
        <begin position="107"/>
        <end position="129"/>
    </location>
</feature>
<feature type="chain" id="PRO_5042161759" description="Major facilitator superfamily (MFS) profile domain-containing protein" evidence="7">
    <location>
        <begin position="21"/>
        <end position="504"/>
    </location>
</feature>
<dbReference type="InterPro" id="IPR020846">
    <property type="entry name" value="MFS_dom"/>
</dbReference>
<proteinExistence type="predicted"/>
<dbReference type="PANTHER" id="PTHR23504">
    <property type="entry name" value="MAJOR FACILITATOR SUPERFAMILY DOMAIN-CONTAINING PROTEIN 10"/>
    <property type="match status" value="1"/>
</dbReference>
<keyword evidence="2" id="KW-0813">Transport</keyword>
<dbReference type="Proteomes" id="UP001295423">
    <property type="component" value="Unassembled WGS sequence"/>
</dbReference>
<reference evidence="9" key="1">
    <citation type="submission" date="2023-08" db="EMBL/GenBank/DDBJ databases">
        <authorList>
            <person name="Audoor S."/>
            <person name="Bilcke G."/>
        </authorList>
    </citation>
    <scope>NUCLEOTIDE SEQUENCE</scope>
</reference>
<feature type="transmembrane region" description="Helical" evidence="6">
    <location>
        <begin position="473"/>
        <end position="495"/>
    </location>
</feature>